<organism evidence="3">
    <name type="scientific">Vitrella brassicaformis</name>
    <dbReference type="NCBI Taxonomy" id="1169539"/>
    <lineage>
        <taxon>Eukaryota</taxon>
        <taxon>Sar</taxon>
        <taxon>Alveolata</taxon>
        <taxon>Colpodellida</taxon>
        <taxon>Vitrellaceae</taxon>
        <taxon>Vitrella</taxon>
    </lineage>
</organism>
<protein>
    <submittedName>
        <fullName evidence="3">Uncharacterized protein</fullName>
    </submittedName>
</protein>
<feature type="chain" id="PRO_5030571532" evidence="2">
    <location>
        <begin position="25"/>
        <end position="267"/>
    </location>
</feature>
<feature type="signal peptide" evidence="2">
    <location>
        <begin position="1"/>
        <end position="24"/>
    </location>
</feature>
<proteinExistence type="predicted"/>
<gene>
    <name evidence="3" type="ORF">VBRA1451_LOCUS23873</name>
</gene>
<evidence type="ECO:0000256" key="2">
    <source>
        <dbReference type="SAM" id="SignalP"/>
    </source>
</evidence>
<evidence type="ECO:0000256" key="1">
    <source>
        <dbReference type="SAM" id="MobiDB-lite"/>
    </source>
</evidence>
<feature type="region of interest" description="Disordered" evidence="1">
    <location>
        <begin position="242"/>
        <end position="267"/>
    </location>
</feature>
<dbReference type="AlphaFoldDB" id="A0A7S1KB76"/>
<evidence type="ECO:0000313" key="3">
    <source>
        <dbReference type="EMBL" id="CAD9068799.1"/>
    </source>
</evidence>
<accession>A0A7S1KB76</accession>
<keyword evidence="2" id="KW-0732">Signal</keyword>
<name>A0A7S1KB76_9ALVE</name>
<dbReference type="EMBL" id="HBGB01040580">
    <property type="protein sequence ID" value="CAD9068799.1"/>
    <property type="molecule type" value="Transcribed_RNA"/>
</dbReference>
<reference evidence="3" key="1">
    <citation type="submission" date="2021-01" db="EMBL/GenBank/DDBJ databases">
        <authorList>
            <person name="Corre E."/>
            <person name="Pelletier E."/>
            <person name="Niang G."/>
            <person name="Scheremetjew M."/>
            <person name="Finn R."/>
            <person name="Kale V."/>
            <person name="Holt S."/>
            <person name="Cochrane G."/>
            <person name="Meng A."/>
            <person name="Brown T."/>
            <person name="Cohen L."/>
        </authorList>
    </citation>
    <scope>NUCLEOTIDE SEQUENCE</scope>
    <source>
        <strain evidence="3">CCMP3346</strain>
    </source>
</reference>
<sequence length="267" mass="30360">MWLAALLPMTVLLILPQFPSPTAAFTLPAALPALMPSRPSRSQLSMAADGPATAEEREVVVPNPRYFGFDKKLPLRPSVNPSFKRNFRIRGRPVGFRITAEEANEHKTKPVDMEEVYAARNKYFEVKNIEYVDEYWGNPLPPGSIMPIVEQMRKERPEKAPSDEDLTCDVIYVKSDGTVMEIKTDVMPYNNEAGPSRLRKDERVGDAAEPRWVVQTSPGYAKQKGLEVGKLWDEFGEEARVNDWDNHYRQPKRIRPPLELPNGKLVQ</sequence>